<dbReference type="STRING" id="428990.SAMN06295987_104306"/>
<dbReference type="Gene3D" id="1.10.1750.10">
    <property type="match status" value="1"/>
</dbReference>
<evidence type="ECO:0000313" key="2">
    <source>
        <dbReference type="EMBL" id="SLK03913.1"/>
    </source>
</evidence>
<reference evidence="3" key="1">
    <citation type="submission" date="2017-02" db="EMBL/GenBank/DDBJ databases">
        <authorList>
            <person name="Varghese N."/>
            <person name="Submissions S."/>
        </authorList>
    </citation>
    <scope>NUCLEOTIDE SEQUENCE [LARGE SCALE GENOMIC DNA]</scope>
    <source>
        <strain evidence="3">SM117</strain>
    </source>
</reference>
<dbReference type="GO" id="GO:0005524">
    <property type="term" value="F:ATP binding"/>
    <property type="evidence" value="ECO:0007669"/>
    <property type="project" value="InterPro"/>
</dbReference>
<dbReference type="GO" id="GO:0006270">
    <property type="term" value="P:DNA replication initiation"/>
    <property type="evidence" value="ECO:0007669"/>
    <property type="project" value="InterPro"/>
</dbReference>
<protein>
    <submittedName>
        <fullName evidence="2">DnaA protein helix-turn-helix</fullName>
    </submittedName>
</protein>
<dbReference type="AlphaFoldDB" id="A0A1U6I7D4"/>
<dbReference type="EMBL" id="FVZE01000004">
    <property type="protein sequence ID" value="SLK03913.1"/>
    <property type="molecule type" value="Genomic_DNA"/>
</dbReference>
<accession>A0A1U6I7D4</accession>
<dbReference type="SUPFAM" id="SSF48295">
    <property type="entry name" value="TrpR-like"/>
    <property type="match status" value="1"/>
</dbReference>
<gene>
    <name evidence="2" type="ORF">SAMN06295987_104306</name>
</gene>
<sequence length="279" mass="32056">MAGICKMCDQTLGRYNKSGYCRKHLGTANAQNPEWREKHRAGVLRKIKYDPEYKAQLAERARRIGSDPSTRAKRSETFRKGRYWELGNAAQEKGSDARKRAGRSIRERRLSWCPPHLREEYMWLMRSQRVPAAEARVMIEEQNELELARWRRSIGYVEEQKPDLADQVMAEIETGEERDPFLRALSAAVIAFSVSVDDIFSEAREVALVRPRQALALVMRRHGKRTTSDIAAHLHRSDHTSAINWLKRGEEIERKDKEFASAVALVADAWNHEVGSMAA</sequence>
<name>A0A1U6I7D4_9SPHN</name>
<dbReference type="Proteomes" id="UP000190989">
    <property type="component" value="Unassembled WGS sequence"/>
</dbReference>
<dbReference type="GO" id="GO:0006275">
    <property type="term" value="P:regulation of DNA replication"/>
    <property type="evidence" value="ECO:0007669"/>
    <property type="project" value="InterPro"/>
</dbReference>
<dbReference type="InterPro" id="IPR013159">
    <property type="entry name" value="DnaA_C"/>
</dbReference>
<proteinExistence type="predicted"/>
<dbReference type="Pfam" id="PF08299">
    <property type="entry name" value="Bac_DnaA_C"/>
    <property type="match status" value="1"/>
</dbReference>
<keyword evidence="3" id="KW-1185">Reference proteome</keyword>
<feature type="domain" description="Chromosomal replication initiator DnaA C-terminal" evidence="1">
    <location>
        <begin position="191"/>
        <end position="245"/>
    </location>
</feature>
<evidence type="ECO:0000259" key="1">
    <source>
        <dbReference type="Pfam" id="PF08299"/>
    </source>
</evidence>
<organism evidence="2 3">
    <name type="scientific">Novosphingobium mathurense</name>
    <dbReference type="NCBI Taxonomy" id="428990"/>
    <lineage>
        <taxon>Bacteria</taxon>
        <taxon>Pseudomonadati</taxon>
        <taxon>Pseudomonadota</taxon>
        <taxon>Alphaproteobacteria</taxon>
        <taxon>Sphingomonadales</taxon>
        <taxon>Sphingomonadaceae</taxon>
        <taxon>Novosphingobium</taxon>
    </lineage>
</organism>
<dbReference type="InterPro" id="IPR010921">
    <property type="entry name" value="Trp_repressor/repl_initiator"/>
</dbReference>
<evidence type="ECO:0000313" key="3">
    <source>
        <dbReference type="Proteomes" id="UP000190989"/>
    </source>
</evidence>
<dbReference type="GO" id="GO:0043565">
    <property type="term" value="F:sequence-specific DNA binding"/>
    <property type="evidence" value="ECO:0007669"/>
    <property type="project" value="InterPro"/>
</dbReference>